<proteinExistence type="predicted"/>
<protein>
    <submittedName>
        <fullName evidence="1">Uncharacterized protein</fullName>
    </submittedName>
</protein>
<dbReference type="EMBL" id="BLLG01000030">
    <property type="protein sequence ID" value="GFH39433.1"/>
    <property type="molecule type" value="Genomic_DNA"/>
</dbReference>
<sequence length="107" mass="11790">MRENPLGPDAPAVPSVGPLLREPIIEYIRTEDGGSPQRTRLRAVLLDQLRISVLQPRICPPRPARCCAESAAFWAQTPRTAARWPDWDVRPGRASVHSPACSPATWG</sequence>
<gene>
    <name evidence="1" type="ORF">SCWH03_57000</name>
</gene>
<organism evidence="1 2">
    <name type="scientific">Streptomyces pacificus</name>
    <dbReference type="NCBI Taxonomy" id="2705029"/>
    <lineage>
        <taxon>Bacteria</taxon>
        <taxon>Bacillati</taxon>
        <taxon>Actinomycetota</taxon>
        <taxon>Actinomycetes</taxon>
        <taxon>Kitasatosporales</taxon>
        <taxon>Streptomycetaceae</taxon>
        <taxon>Streptomyces</taxon>
    </lineage>
</organism>
<name>A0A6A0B401_9ACTN</name>
<keyword evidence="2" id="KW-1185">Reference proteome</keyword>
<evidence type="ECO:0000313" key="1">
    <source>
        <dbReference type="EMBL" id="GFH39433.1"/>
    </source>
</evidence>
<evidence type="ECO:0000313" key="2">
    <source>
        <dbReference type="Proteomes" id="UP000484988"/>
    </source>
</evidence>
<dbReference type="Proteomes" id="UP000484988">
    <property type="component" value="Unassembled WGS sequence"/>
</dbReference>
<accession>A0A6A0B401</accession>
<reference evidence="1 2" key="1">
    <citation type="submission" date="2020-02" db="EMBL/GenBank/DDBJ databases">
        <title>Whole Genome Shotgun Sequence of Streptomyces sp. strain CWH03.</title>
        <authorList>
            <person name="Dohra H."/>
            <person name="Kodani S."/>
            <person name="Yamamura H."/>
        </authorList>
    </citation>
    <scope>NUCLEOTIDE SEQUENCE [LARGE SCALE GENOMIC DNA]</scope>
    <source>
        <strain evidence="1 2">CWH03</strain>
    </source>
</reference>
<dbReference type="AlphaFoldDB" id="A0A6A0B401"/>
<comment type="caution">
    <text evidence="1">The sequence shown here is derived from an EMBL/GenBank/DDBJ whole genome shotgun (WGS) entry which is preliminary data.</text>
</comment>